<dbReference type="RefSeq" id="WP_343958104.1">
    <property type="nucleotide sequence ID" value="NZ_BAAAKZ010000002.1"/>
</dbReference>
<dbReference type="InterPro" id="IPR036271">
    <property type="entry name" value="Tet_transcr_reg_TetR-rel_C_sf"/>
</dbReference>
<keyword evidence="1" id="KW-0805">Transcription regulation</keyword>
<dbReference type="PROSITE" id="PS50977">
    <property type="entry name" value="HTH_TETR_2"/>
    <property type="match status" value="1"/>
</dbReference>
<organism evidence="6 7">
    <name type="scientific">Leucobacter albus</name>
    <dbReference type="NCBI Taxonomy" id="272210"/>
    <lineage>
        <taxon>Bacteria</taxon>
        <taxon>Bacillati</taxon>
        <taxon>Actinomycetota</taxon>
        <taxon>Actinomycetes</taxon>
        <taxon>Micrococcales</taxon>
        <taxon>Microbacteriaceae</taxon>
        <taxon>Leucobacter</taxon>
    </lineage>
</organism>
<dbReference type="Pfam" id="PF16925">
    <property type="entry name" value="TetR_C_13"/>
    <property type="match status" value="1"/>
</dbReference>
<sequence>MSDAPTKRLPARDRLLRAAHEEFYATGVSSTGIDTIIAAAGVAKQSLYNSFDSKDALVAAYLTERHDEWLALYRGRLVAATSPAERVLAVFDAYADHANGNYRDGWRGCGLLNAAAELPVGHPGRAAVRAHKDEVQAILTAHLSELTGAAAGGDPVQLAAHLALLLEGSMAKSGLEGTDAWVQTARGLAAGLLAGVAVAE</sequence>
<evidence type="ECO:0000313" key="7">
    <source>
        <dbReference type="Proteomes" id="UP001597181"/>
    </source>
</evidence>
<dbReference type="InterPro" id="IPR001647">
    <property type="entry name" value="HTH_TetR"/>
</dbReference>
<name>A0ABW3TNC8_9MICO</name>
<dbReference type="SUPFAM" id="SSF46689">
    <property type="entry name" value="Homeodomain-like"/>
    <property type="match status" value="1"/>
</dbReference>
<dbReference type="EMBL" id="JBHTLY010000002">
    <property type="protein sequence ID" value="MFD1201503.1"/>
    <property type="molecule type" value="Genomic_DNA"/>
</dbReference>
<protein>
    <submittedName>
        <fullName evidence="6">TetR/AcrR family transcriptional regulator</fullName>
    </submittedName>
</protein>
<dbReference type="Proteomes" id="UP001597181">
    <property type="component" value="Unassembled WGS sequence"/>
</dbReference>
<feature type="DNA-binding region" description="H-T-H motif" evidence="4">
    <location>
        <begin position="32"/>
        <end position="51"/>
    </location>
</feature>
<dbReference type="InterPro" id="IPR009057">
    <property type="entry name" value="Homeodomain-like_sf"/>
</dbReference>
<accession>A0ABW3TNC8</accession>
<evidence type="ECO:0000256" key="3">
    <source>
        <dbReference type="ARBA" id="ARBA00023163"/>
    </source>
</evidence>
<evidence type="ECO:0000256" key="1">
    <source>
        <dbReference type="ARBA" id="ARBA00023015"/>
    </source>
</evidence>
<gene>
    <name evidence="6" type="ORF">ACFQ3U_06315</name>
</gene>
<evidence type="ECO:0000313" key="6">
    <source>
        <dbReference type="EMBL" id="MFD1201503.1"/>
    </source>
</evidence>
<proteinExistence type="predicted"/>
<dbReference type="PRINTS" id="PR00455">
    <property type="entry name" value="HTHTETR"/>
</dbReference>
<dbReference type="SUPFAM" id="SSF48498">
    <property type="entry name" value="Tetracyclin repressor-like, C-terminal domain"/>
    <property type="match status" value="1"/>
</dbReference>
<dbReference type="Pfam" id="PF00440">
    <property type="entry name" value="TetR_N"/>
    <property type="match status" value="1"/>
</dbReference>
<keyword evidence="3" id="KW-0804">Transcription</keyword>
<comment type="caution">
    <text evidence="6">The sequence shown here is derived from an EMBL/GenBank/DDBJ whole genome shotgun (WGS) entry which is preliminary data.</text>
</comment>
<dbReference type="Gene3D" id="1.10.357.10">
    <property type="entry name" value="Tetracycline Repressor, domain 2"/>
    <property type="match status" value="1"/>
</dbReference>
<keyword evidence="2 4" id="KW-0238">DNA-binding</keyword>
<dbReference type="PANTHER" id="PTHR47506">
    <property type="entry name" value="TRANSCRIPTIONAL REGULATORY PROTEIN"/>
    <property type="match status" value="1"/>
</dbReference>
<feature type="domain" description="HTH tetR-type" evidence="5">
    <location>
        <begin position="9"/>
        <end position="69"/>
    </location>
</feature>
<evidence type="ECO:0000256" key="4">
    <source>
        <dbReference type="PROSITE-ProRule" id="PRU00335"/>
    </source>
</evidence>
<reference evidence="7" key="1">
    <citation type="journal article" date="2019" name="Int. J. Syst. Evol. Microbiol.">
        <title>The Global Catalogue of Microorganisms (GCM) 10K type strain sequencing project: providing services to taxonomists for standard genome sequencing and annotation.</title>
        <authorList>
            <consortium name="The Broad Institute Genomics Platform"/>
            <consortium name="The Broad Institute Genome Sequencing Center for Infectious Disease"/>
            <person name="Wu L."/>
            <person name="Ma J."/>
        </authorList>
    </citation>
    <scope>NUCLEOTIDE SEQUENCE [LARGE SCALE GENOMIC DNA]</scope>
    <source>
        <strain evidence="7">CCUG 50213</strain>
    </source>
</reference>
<dbReference type="PANTHER" id="PTHR47506:SF1">
    <property type="entry name" value="HTH-TYPE TRANSCRIPTIONAL REGULATOR YJDC"/>
    <property type="match status" value="1"/>
</dbReference>
<evidence type="ECO:0000256" key="2">
    <source>
        <dbReference type="ARBA" id="ARBA00023125"/>
    </source>
</evidence>
<dbReference type="InterPro" id="IPR011075">
    <property type="entry name" value="TetR_C"/>
</dbReference>
<evidence type="ECO:0000259" key="5">
    <source>
        <dbReference type="PROSITE" id="PS50977"/>
    </source>
</evidence>
<keyword evidence="7" id="KW-1185">Reference proteome</keyword>